<dbReference type="EMBL" id="LGTC01000001">
    <property type="protein sequence ID" value="KNY26543.1"/>
    <property type="molecule type" value="Genomic_DNA"/>
</dbReference>
<comment type="caution">
    <text evidence="6">The sequence shown here is derived from an EMBL/GenBank/DDBJ whole genome shotgun (WGS) entry which is preliminary data.</text>
</comment>
<organism evidence="6 7">
    <name type="scientific">Pseudobacteroides cellulosolvens ATCC 35603 = DSM 2933</name>
    <dbReference type="NCBI Taxonomy" id="398512"/>
    <lineage>
        <taxon>Bacteria</taxon>
        <taxon>Bacillati</taxon>
        <taxon>Bacillota</taxon>
        <taxon>Clostridia</taxon>
        <taxon>Eubacteriales</taxon>
        <taxon>Oscillospiraceae</taxon>
        <taxon>Pseudobacteroides</taxon>
    </lineage>
</organism>
<dbReference type="OrthoDB" id="1738946at2"/>
<feature type="domain" description="Cohesin" evidence="5">
    <location>
        <begin position="385"/>
        <end position="518"/>
    </location>
</feature>
<dbReference type="STRING" id="398512.Bccel_1808"/>
<dbReference type="InterPro" id="IPR008965">
    <property type="entry name" value="CBM2/CBM3_carb-bd_dom_sf"/>
</dbReference>
<dbReference type="GO" id="GO:0000272">
    <property type="term" value="P:polysaccharide catabolic process"/>
    <property type="evidence" value="ECO:0007669"/>
    <property type="project" value="InterPro"/>
</dbReference>
<protein>
    <submittedName>
        <fullName evidence="6">Cellulosome anchoring protein cohesin region</fullName>
    </submittedName>
</protein>
<keyword evidence="2" id="KW-0964">Secreted</keyword>
<dbReference type="PATRIC" id="fig|398512.5.peg.1882"/>
<evidence type="ECO:0000256" key="4">
    <source>
        <dbReference type="SAM" id="MobiDB-lite"/>
    </source>
</evidence>
<dbReference type="Gene3D" id="2.60.40.680">
    <property type="match status" value="3"/>
</dbReference>
<keyword evidence="7" id="KW-1185">Reference proteome</keyword>
<feature type="domain" description="Cohesin" evidence="5">
    <location>
        <begin position="192"/>
        <end position="330"/>
    </location>
</feature>
<evidence type="ECO:0000259" key="5">
    <source>
        <dbReference type="Pfam" id="PF00963"/>
    </source>
</evidence>
<keyword evidence="3" id="KW-0677">Repeat</keyword>
<proteinExistence type="predicted"/>
<dbReference type="CDD" id="cd08548">
    <property type="entry name" value="Type_I_cohesin_like"/>
    <property type="match status" value="3"/>
</dbReference>
<dbReference type="GO" id="GO:0030246">
    <property type="term" value="F:carbohydrate binding"/>
    <property type="evidence" value="ECO:0007669"/>
    <property type="project" value="InterPro"/>
</dbReference>
<evidence type="ECO:0000313" key="7">
    <source>
        <dbReference type="Proteomes" id="UP000036923"/>
    </source>
</evidence>
<dbReference type="Proteomes" id="UP000036923">
    <property type="component" value="Unassembled WGS sequence"/>
</dbReference>
<dbReference type="RefSeq" id="WP_036937916.1">
    <property type="nucleotide sequence ID" value="NZ_JQKC01000006.1"/>
</dbReference>
<feature type="domain" description="Cohesin" evidence="5">
    <location>
        <begin position="41"/>
        <end position="158"/>
    </location>
</feature>
<evidence type="ECO:0000256" key="3">
    <source>
        <dbReference type="ARBA" id="ARBA00022737"/>
    </source>
</evidence>
<sequence precursor="true">MYKKSLFLFVLIVMILGMFGIQNAYGENTISHINSSSSSLQVTIGRVSGKAGQEMVVPITFYNVPKSGINNCNFTLEYDTNALEFKSMEAGPIVSLPIANFAYHRRDNIINTVFSDESLGSLQIVSDGAFAYIKFMIKKDIPGGIYDIKLSGIATFSCLNGMKLKSIPTVFTDGYIIAQKADISIPDRKYSVNIELGKVNGEAGSEITVPVKFNNLPPMGINNCDFIIGYDTEGLEFKSVQPGDIVTYPLGCFNYNKSQDGSINFLYNDETQGAMPIVKNGVFAEITFKIIDNAKTGIYGVSKISVGLFSGFVNEKLRAITPIFSEGYVNIEEAVTSTPTNTPTSTPTITPTSTSTNTPTSTPTVTPTPTNTPAVTPSNTQYDLNIKIGKVAGAAGREVVVPITFDKIPSIGINNCDFILDYDSTALELKRIEAGDIVPDSSRNFSYNKPFDGQIYMLFVDQSQSNMPIKRNGVFAKVIFKVKDNAPSGTYYVNKQHVGSFSGSLGSKLAPINAKFSNGYVKIRK</sequence>
<dbReference type="GO" id="GO:0005576">
    <property type="term" value="C:extracellular region"/>
    <property type="evidence" value="ECO:0007669"/>
    <property type="project" value="UniProtKB-SubCell"/>
</dbReference>
<dbReference type="InterPro" id="IPR002102">
    <property type="entry name" value="Cohesin_dom"/>
</dbReference>
<accession>A0A0L6JLC2</accession>
<gene>
    <name evidence="6" type="ORF">Bccel_1808</name>
</gene>
<comment type="subcellular location">
    <subcellularLocation>
        <location evidence="1">Secreted</location>
    </subcellularLocation>
</comment>
<dbReference type="Pfam" id="PF00963">
    <property type="entry name" value="Cohesin"/>
    <property type="match status" value="3"/>
</dbReference>
<dbReference type="eggNOG" id="ENOG5033T4I">
    <property type="taxonomic scope" value="Bacteria"/>
</dbReference>
<dbReference type="AlphaFoldDB" id="A0A0L6JLC2"/>
<evidence type="ECO:0000256" key="2">
    <source>
        <dbReference type="ARBA" id="ARBA00022525"/>
    </source>
</evidence>
<evidence type="ECO:0000313" key="6">
    <source>
        <dbReference type="EMBL" id="KNY26543.1"/>
    </source>
</evidence>
<feature type="region of interest" description="Disordered" evidence="4">
    <location>
        <begin position="337"/>
        <end position="376"/>
    </location>
</feature>
<dbReference type="SUPFAM" id="SSF49384">
    <property type="entry name" value="Carbohydrate-binding domain"/>
    <property type="match status" value="3"/>
</dbReference>
<evidence type="ECO:0000256" key="1">
    <source>
        <dbReference type="ARBA" id="ARBA00004613"/>
    </source>
</evidence>
<name>A0A0L6JLC2_9FIRM</name>
<reference evidence="7" key="1">
    <citation type="submission" date="2015-07" db="EMBL/GenBank/DDBJ databases">
        <title>Near-Complete Genome Sequence of the Cellulolytic Bacterium Bacteroides (Pseudobacteroides) cellulosolvens ATCC 35603.</title>
        <authorList>
            <person name="Dassa B."/>
            <person name="Utturkar S.M."/>
            <person name="Klingeman D.M."/>
            <person name="Hurt R.A."/>
            <person name="Keller M."/>
            <person name="Xu J."/>
            <person name="Reddy Y.H.K."/>
            <person name="Borovok I."/>
            <person name="Grinberg I.R."/>
            <person name="Lamed R."/>
            <person name="Zhivin O."/>
            <person name="Bayer E.A."/>
            <person name="Brown S.D."/>
        </authorList>
    </citation>
    <scope>NUCLEOTIDE SEQUENCE [LARGE SCALE GENOMIC DNA]</scope>
    <source>
        <strain evidence="7">DSM 2933</strain>
    </source>
</reference>